<dbReference type="InterPro" id="IPR026870">
    <property type="entry name" value="Zinc_ribbon_dom"/>
</dbReference>
<feature type="transmembrane region" description="Helical" evidence="1">
    <location>
        <begin position="189"/>
        <end position="206"/>
    </location>
</feature>
<name>R2QT17_9ENTE</name>
<feature type="transmembrane region" description="Helical" evidence="1">
    <location>
        <begin position="123"/>
        <end position="146"/>
    </location>
</feature>
<dbReference type="Proteomes" id="UP000013858">
    <property type="component" value="Unassembled WGS sequence"/>
</dbReference>
<feature type="domain" description="Zinc-ribbon" evidence="2">
    <location>
        <begin position="3"/>
        <end position="23"/>
    </location>
</feature>
<keyword evidence="1" id="KW-0472">Membrane</keyword>
<proteinExistence type="predicted"/>
<keyword evidence="6" id="KW-1185">Reference proteome</keyword>
<dbReference type="EMBL" id="AJAR01000010">
    <property type="protein sequence ID" value="EOH99672.1"/>
    <property type="molecule type" value="Genomic_DNA"/>
</dbReference>
<keyword evidence="1" id="KW-1133">Transmembrane helix</keyword>
<protein>
    <recommendedName>
        <fullName evidence="2">Zinc-ribbon domain-containing protein</fullName>
    </recommendedName>
</protein>
<organism evidence="3 5">
    <name type="scientific">Enterococcus haemoperoxidus ATCC BAA-382</name>
    <dbReference type="NCBI Taxonomy" id="1158608"/>
    <lineage>
        <taxon>Bacteria</taxon>
        <taxon>Bacillati</taxon>
        <taxon>Bacillota</taxon>
        <taxon>Bacilli</taxon>
        <taxon>Lactobacillales</taxon>
        <taxon>Enterococcaceae</taxon>
        <taxon>Enterococcus</taxon>
    </lineage>
</organism>
<feature type="transmembrane region" description="Helical" evidence="1">
    <location>
        <begin position="218"/>
        <end position="240"/>
    </location>
</feature>
<dbReference type="Proteomes" id="UP000014197">
    <property type="component" value="Unassembled WGS sequence"/>
</dbReference>
<sequence length="257" mass="29324">MNYCIQCGKEIKKEANFCPLCGKCQIQESAEATSVETILKKGTQLQTSLNEQLKNNQTMQQVTTESKNYFSWLNNQIKGEEKGNVKKTQFFGVVNFFLLIILNALAISRSILRMSDYRNESPIALFIESLLLIGVYFFLFILVYFFASNKLGREKVSFLDSFHTLFSPVSITVYSSLIAFLFSFLPIDSYMIVMGLFCLSALLISLSFTDRLWKREDILGRFCLTLVIVSISFIIVFIIFKLVGGSKIIDVFIENLN</sequence>
<reference evidence="4 6" key="2">
    <citation type="submission" date="2013-03" db="EMBL/GenBank/DDBJ databases">
        <title>The Genome Sequence of Enterococcus haemoperoxidus BAA-382 (PacBio/Illumina hybrid assembly).</title>
        <authorList>
            <consortium name="The Broad Institute Genomics Platform"/>
            <consortium name="The Broad Institute Genome Sequencing Center for Infectious Disease"/>
            <person name="Earl A."/>
            <person name="Russ C."/>
            <person name="Gilmore M."/>
            <person name="Surin D."/>
            <person name="Walker B."/>
            <person name="Young S."/>
            <person name="Zeng Q."/>
            <person name="Gargeya S."/>
            <person name="Fitzgerald M."/>
            <person name="Haas B."/>
            <person name="Abouelleil A."/>
            <person name="Allen A.W."/>
            <person name="Alvarado L."/>
            <person name="Arachchi H.M."/>
            <person name="Berlin A.M."/>
            <person name="Chapman S.B."/>
            <person name="Gainer-Dewar J."/>
            <person name="Goldberg J."/>
            <person name="Griggs A."/>
            <person name="Gujja S."/>
            <person name="Hansen M."/>
            <person name="Howarth C."/>
            <person name="Imamovic A."/>
            <person name="Ireland A."/>
            <person name="Larimer J."/>
            <person name="McCowan C."/>
            <person name="Murphy C."/>
            <person name="Pearson M."/>
            <person name="Poon T.W."/>
            <person name="Priest M."/>
            <person name="Roberts A."/>
            <person name="Saif S."/>
            <person name="Shea T."/>
            <person name="Sisk P."/>
            <person name="Sykes S."/>
            <person name="Wortman J."/>
            <person name="Nusbaum C."/>
            <person name="Birren B."/>
        </authorList>
    </citation>
    <scope>NUCLEOTIDE SEQUENCE [LARGE SCALE GENOMIC DNA]</scope>
    <source>
        <strain evidence="4 6">ATCC BAA-382</strain>
    </source>
</reference>
<dbReference type="OrthoDB" id="2291432at2"/>
<dbReference type="PATRIC" id="fig|1158608.3.peg.805"/>
<comment type="caution">
    <text evidence="3">The sequence shown here is derived from an EMBL/GenBank/DDBJ whole genome shotgun (WGS) entry which is preliminary data.</text>
</comment>
<feature type="transmembrane region" description="Helical" evidence="1">
    <location>
        <begin position="158"/>
        <end position="183"/>
    </location>
</feature>
<gene>
    <name evidence="4" type="ORF">I583_01588</name>
    <name evidence="3" type="ORF">UAW_00825</name>
</gene>
<dbReference type="STRING" id="155618.RV06_GL002091"/>
<feature type="transmembrane region" description="Helical" evidence="1">
    <location>
        <begin position="90"/>
        <end position="111"/>
    </location>
</feature>
<evidence type="ECO:0000259" key="2">
    <source>
        <dbReference type="Pfam" id="PF13240"/>
    </source>
</evidence>
<accession>R2QT17</accession>
<evidence type="ECO:0000256" key="1">
    <source>
        <dbReference type="SAM" id="Phobius"/>
    </source>
</evidence>
<evidence type="ECO:0000313" key="3">
    <source>
        <dbReference type="EMBL" id="EOH99672.1"/>
    </source>
</evidence>
<dbReference type="AlphaFoldDB" id="R2QT17"/>
<evidence type="ECO:0000313" key="4">
    <source>
        <dbReference type="EMBL" id="EOT62588.1"/>
    </source>
</evidence>
<dbReference type="Pfam" id="PF13240">
    <property type="entry name" value="Zn_Ribbon_1"/>
    <property type="match status" value="1"/>
</dbReference>
<dbReference type="eggNOG" id="ENOG5030GI6">
    <property type="taxonomic scope" value="Bacteria"/>
</dbReference>
<dbReference type="RefSeq" id="WP_010761034.1">
    <property type="nucleotide sequence ID" value="NZ_KB946315.1"/>
</dbReference>
<evidence type="ECO:0000313" key="5">
    <source>
        <dbReference type="Proteomes" id="UP000013858"/>
    </source>
</evidence>
<keyword evidence="1" id="KW-0812">Transmembrane</keyword>
<dbReference type="EMBL" id="ASVY01000002">
    <property type="protein sequence ID" value="EOT62588.1"/>
    <property type="molecule type" value="Genomic_DNA"/>
</dbReference>
<reference evidence="3 5" key="1">
    <citation type="submission" date="2013-02" db="EMBL/GenBank/DDBJ databases">
        <title>The Genome Sequence of Enterococcus haemoperoxidus BAA-382.</title>
        <authorList>
            <consortium name="The Broad Institute Genome Sequencing Platform"/>
            <consortium name="The Broad Institute Genome Sequencing Center for Infectious Disease"/>
            <person name="Earl A.M."/>
            <person name="Gilmore M.S."/>
            <person name="Lebreton F."/>
            <person name="Walker B."/>
            <person name="Young S.K."/>
            <person name="Zeng Q."/>
            <person name="Gargeya S."/>
            <person name="Fitzgerald M."/>
            <person name="Haas B."/>
            <person name="Abouelleil A."/>
            <person name="Alvarado L."/>
            <person name="Arachchi H.M."/>
            <person name="Berlin A.M."/>
            <person name="Chapman S.B."/>
            <person name="Dewar J."/>
            <person name="Goldberg J."/>
            <person name="Griggs A."/>
            <person name="Gujja S."/>
            <person name="Hansen M."/>
            <person name="Howarth C."/>
            <person name="Imamovic A."/>
            <person name="Larimer J."/>
            <person name="McCowan C."/>
            <person name="Murphy C."/>
            <person name="Neiman D."/>
            <person name="Pearson M."/>
            <person name="Priest M."/>
            <person name="Roberts A."/>
            <person name="Saif S."/>
            <person name="Shea T."/>
            <person name="Sisk P."/>
            <person name="Sykes S."/>
            <person name="Wortman J."/>
            <person name="Nusbaum C."/>
            <person name="Birren B."/>
        </authorList>
    </citation>
    <scope>NUCLEOTIDE SEQUENCE [LARGE SCALE GENOMIC DNA]</scope>
    <source>
        <strain evidence="3 5">ATCC BAA-382</strain>
    </source>
</reference>
<evidence type="ECO:0000313" key="6">
    <source>
        <dbReference type="Proteomes" id="UP000014197"/>
    </source>
</evidence>